<dbReference type="SUPFAM" id="SSF74788">
    <property type="entry name" value="Cullin repeat-like"/>
    <property type="match status" value="1"/>
</dbReference>
<dbReference type="Pfam" id="PF16528">
    <property type="entry name" value="Exo84_C"/>
    <property type="match status" value="1"/>
</dbReference>
<dbReference type="PANTHER" id="PTHR21426">
    <property type="entry name" value="EXOCYST COMPLEX COMPONENT 8"/>
    <property type="match status" value="1"/>
</dbReference>
<accession>A0ABR2KA96</accession>
<dbReference type="Proteomes" id="UP001470230">
    <property type="component" value="Unassembled WGS sequence"/>
</dbReference>
<sequence>MKQKEEIKGGINFSAEDFDPKTCAKNLFEKMRTAGPIKHQIDGFDKIISQVNLNIVNLLKKEIHNEDNESSNDSLFVGLLKCISVFEREFLDFPQKISEIQKLVNDASNFPEPNFSEVPPVPKIKNEEILNVPADVIDAPLIYDSLVQQHRISESVDFFIDISQSIREKDIKIGYLLEWAERTKNSLLKEIQNRLKVIPLESESAQASFIQLVKLGFSDEGVQFYIKLATQAIEEKFNSIQNSGQLLQYVRDTSEILFSELDQKGRIFLRLFRDKQYSPILVEWMDRMIDTKLPICHPETFAGNFNLVKESINIMRTTMAPLEYLGLSCFDVFDSYPKYFLALLKSVHHQHLVEISESLKDDEWDIIMEGIRDSQPEDFPLSSSFEHFRKHLVKFLSELRDIYVPEMFYTSSTLLKELLLSYPEGCKTLLNGENPSIDKFCSILVQLVCVKDLLIPETLNDFRDIAGNDFPEENDTEEKCQEMMVEIDQMLVSTFIQMWARVLPPNQLEWEGVDEIDPQFESAVEVMTQFLMMLNLPQSLFDQTAELLIDSIISVAANTATVIENVSMLNSFEFHWMYFMLCVLQLLPETANGKLKEGLESIADGTADEQGILDDERVDPNIIQKNAMKCFQERENKTDTENEDENSSERS</sequence>
<proteinExistence type="inferred from homology"/>
<feature type="compositionally biased region" description="Basic and acidic residues" evidence="5">
    <location>
        <begin position="631"/>
        <end position="640"/>
    </location>
</feature>
<dbReference type="InterPro" id="IPR032403">
    <property type="entry name" value="Exo84_C"/>
</dbReference>
<feature type="region of interest" description="Disordered" evidence="5">
    <location>
        <begin position="627"/>
        <end position="651"/>
    </location>
</feature>
<gene>
    <name evidence="7" type="ORF">M9Y10_038457</name>
</gene>
<keyword evidence="2" id="KW-0813">Transport</keyword>
<dbReference type="InterPro" id="IPR033961">
    <property type="entry name" value="Exo84"/>
</dbReference>
<organism evidence="7 8">
    <name type="scientific">Tritrichomonas musculus</name>
    <dbReference type="NCBI Taxonomy" id="1915356"/>
    <lineage>
        <taxon>Eukaryota</taxon>
        <taxon>Metamonada</taxon>
        <taxon>Parabasalia</taxon>
        <taxon>Tritrichomonadida</taxon>
        <taxon>Tritrichomonadidae</taxon>
        <taxon>Tritrichomonas</taxon>
    </lineage>
</organism>
<feature type="compositionally biased region" description="Acidic residues" evidence="5">
    <location>
        <begin position="641"/>
        <end position="651"/>
    </location>
</feature>
<evidence type="ECO:0000256" key="2">
    <source>
        <dbReference type="ARBA" id="ARBA00022448"/>
    </source>
</evidence>
<comment type="caution">
    <text evidence="7">The sequence shown here is derived from an EMBL/GenBank/DDBJ whole genome shotgun (WGS) entry which is preliminary data.</text>
</comment>
<reference evidence="7 8" key="1">
    <citation type="submission" date="2024-04" db="EMBL/GenBank/DDBJ databases">
        <title>Tritrichomonas musculus Genome.</title>
        <authorList>
            <person name="Alves-Ferreira E."/>
            <person name="Grigg M."/>
            <person name="Lorenzi H."/>
            <person name="Galac M."/>
        </authorList>
    </citation>
    <scope>NUCLEOTIDE SEQUENCE [LARGE SCALE GENOMIC DNA]</scope>
    <source>
        <strain evidence="7 8">EAF2021</strain>
    </source>
</reference>
<evidence type="ECO:0000259" key="6">
    <source>
        <dbReference type="Pfam" id="PF16528"/>
    </source>
</evidence>
<dbReference type="EMBL" id="JAPFFF010000006">
    <property type="protein sequence ID" value="KAK8887417.1"/>
    <property type="molecule type" value="Genomic_DNA"/>
</dbReference>
<evidence type="ECO:0000256" key="4">
    <source>
        <dbReference type="ARBA" id="ARBA00022927"/>
    </source>
</evidence>
<evidence type="ECO:0000256" key="3">
    <source>
        <dbReference type="ARBA" id="ARBA00022483"/>
    </source>
</evidence>
<name>A0ABR2KA96_9EUKA</name>
<evidence type="ECO:0000256" key="5">
    <source>
        <dbReference type="SAM" id="MobiDB-lite"/>
    </source>
</evidence>
<dbReference type="PANTHER" id="PTHR21426:SF12">
    <property type="entry name" value="EXOCYST COMPLEX COMPONENT 8"/>
    <property type="match status" value="1"/>
</dbReference>
<keyword evidence="8" id="KW-1185">Reference proteome</keyword>
<evidence type="ECO:0000313" key="7">
    <source>
        <dbReference type="EMBL" id="KAK8887417.1"/>
    </source>
</evidence>
<keyword evidence="3" id="KW-0268">Exocytosis</keyword>
<evidence type="ECO:0000313" key="8">
    <source>
        <dbReference type="Proteomes" id="UP001470230"/>
    </source>
</evidence>
<dbReference type="InterPro" id="IPR016159">
    <property type="entry name" value="Cullin_repeat-like_dom_sf"/>
</dbReference>
<feature type="domain" description="Exocyst component Exo84 C-terminal" evidence="6">
    <location>
        <begin position="181"/>
        <end position="327"/>
    </location>
</feature>
<protein>
    <recommendedName>
        <fullName evidence="6">Exocyst component Exo84 C-terminal domain-containing protein</fullName>
    </recommendedName>
</protein>
<comment type="similarity">
    <text evidence="1">Belongs to the EXO84 family.</text>
</comment>
<evidence type="ECO:0000256" key="1">
    <source>
        <dbReference type="ARBA" id="ARBA00007210"/>
    </source>
</evidence>
<keyword evidence="4" id="KW-0653">Protein transport</keyword>